<gene>
    <name evidence="2" type="ORF">E1163_22280</name>
</gene>
<dbReference type="Proteomes" id="UP000798808">
    <property type="component" value="Unassembled WGS sequence"/>
</dbReference>
<accession>A0ABW9RVI4</accession>
<evidence type="ECO:0000313" key="3">
    <source>
        <dbReference type="Proteomes" id="UP000798808"/>
    </source>
</evidence>
<reference evidence="2 3" key="1">
    <citation type="submission" date="2019-02" db="EMBL/GenBank/DDBJ databases">
        <authorList>
            <person name="Goldberg S.R."/>
            <person name="Haltli B.A."/>
            <person name="Correa H."/>
            <person name="Russell K.G."/>
        </authorList>
    </citation>
    <scope>NUCLEOTIDE SEQUENCE [LARGE SCALE GENOMIC DNA]</scope>
    <source>
        <strain evidence="2 3">JCM 16186</strain>
    </source>
</reference>
<name>A0ABW9RVI4_9BACT</name>
<protein>
    <submittedName>
        <fullName evidence="2">Uncharacterized protein</fullName>
    </submittedName>
</protein>
<dbReference type="EMBL" id="SMLW01000639">
    <property type="protein sequence ID" value="MTI27702.1"/>
    <property type="molecule type" value="Genomic_DNA"/>
</dbReference>
<keyword evidence="3" id="KW-1185">Reference proteome</keyword>
<comment type="caution">
    <text evidence="2">The sequence shown here is derived from an EMBL/GenBank/DDBJ whole genome shotgun (WGS) entry which is preliminary data.</text>
</comment>
<sequence length="337" mass="38412">MKNLNRDVRFVPTTQCLQLAQRMGVLIKNSENGISLSYDVSNSDGLLHYLLNNEDIEFSFLLTTTNSSFVNFTDMATESVGNVFYFNTLHARKVKDNNYQLHKGEYVSKEDRVQVKKGDFYYTLDTKDKETHLELKDEDGKTVANQKVSGLSKYLFQLSRLPQGRYTVYENGKEKLSFAYVNQKLMRQSCIAMVTVSLTGKDKKELIAVLERGEVLPSKAYTLHFESRSTYWKYFIVSKYKLPLDKSSIHAEGQDISFKGPDKVKLPNGDTAYLFEASTPLPLMEIPKYNLKLSKSKRAGGNGEAYLNRLPTPTPDSIKPESRSETSKVYSELIVYI</sequence>
<organism evidence="2 3">
    <name type="scientific">Fulvivirga kasyanovii</name>
    <dbReference type="NCBI Taxonomy" id="396812"/>
    <lineage>
        <taxon>Bacteria</taxon>
        <taxon>Pseudomonadati</taxon>
        <taxon>Bacteroidota</taxon>
        <taxon>Cytophagia</taxon>
        <taxon>Cytophagales</taxon>
        <taxon>Fulvivirgaceae</taxon>
        <taxon>Fulvivirga</taxon>
    </lineage>
</organism>
<evidence type="ECO:0000313" key="2">
    <source>
        <dbReference type="EMBL" id="MTI27702.1"/>
    </source>
</evidence>
<dbReference type="RefSeq" id="WP_155174700.1">
    <property type="nucleotide sequence ID" value="NZ_BAAAFL010000053.1"/>
</dbReference>
<feature type="region of interest" description="Disordered" evidence="1">
    <location>
        <begin position="302"/>
        <end position="326"/>
    </location>
</feature>
<proteinExistence type="predicted"/>
<evidence type="ECO:0000256" key="1">
    <source>
        <dbReference type="SAM" id="MobiDB-lite"/>
    </source>
</evidence>